<dbReference type="SUPFAM" id="SSF52058">
    <property type="entry name" value="L domain-like"/>
    <property type="match status" value="1"/>
</dbReference>
<dbReference type="InterPro" id="IPR011990">
    <property type="entry name" value="TPR-like_helical_dom_sf"/>
</dbReference>
<dbReference type="Gene3D" id="3.80.10.10">
    <property type="entry name" value="Ribonuclease Inhibitor"/>
    <property type="match status" value="2"/>
</dbReference>
<feature type="compositionally biased region" description="Basic and acidic residues" evidence="1">
    <location>
        <begin position="448"/>
        <end position="457"/>
    </location>
</feature>
<feature type="region of interest" description="Disordered" evidence="1">
    <location>
        <begin position="438"/>
        <end position="457"/>
    </location>
</feature>
<keyword evidence="3" id="KW-1185">Reference proteome</keyword>
<feature type="region of interest" description="Disordered" evidence="1">
    <location>
        <begin position="513"/>
        <end position="543"/>
    </location>
</feature>
<evidence type="ECO:0000256" key="1">
    <source>
        <dbReference type="SAM" id="MobiDB-lite"/>
    </source>
</evidence>
<dbReference type="Proteomes" id="UP001470230">
    <property type="component" value="Unassembled WGS sequence"/>
</dbReference>
<feature type="region of interest" description="Disordered" evidence="1">
    <location>
        <begin position="400"/>
        <end position="419"/>
    </location>
</feature>
<dbReference type="PANTHER" id="PTHR45661">
    <property type="entry name" value="SURFACE ANTIGEN"/>
    <property type="match status" value="1"/>
</dbReference>
<evidence type="ECO:0000313" key="3">
    <source>
        <dbReference type="Proteomes" id="UP001470230"/>
    </source>
</evidence>
<name>A0ABR2JQJ5_9EUKA</name>
<reference evidence="2 3" key="1">
    <citation type="submission" date="2024-04" db="EMBL/GenBank/DDBJ databases">
        <title>Tritrichomonas musculus Genome.</title>
        <authorList>
            <person name="Alves-Ferreira E."/>
            <person name="Grigg M."/>
            <person name="Lorenzi H."/>
            <person name="Galac M."/>
        </authorList>
    </citation>
    <scope>NUCLEOTIDE SEQUENCE [LARGE SCALE GENOMIC DNA]</scope>
    <source>
        <strain evidence="2 3">EAF2021</strain>
    </source>
</reference>
<dbReference type="InterPro" id="IPR053139">
    <property type="entry name" value="Surface_bspA-like"/>
</dbReference>
<dbReference type="EMBL" id="JAPFFF010000010">
    <property type="protein sequence ID" value="KAK8880728.1"/>
    <property type="molecule type" value="Genomic_DNA"/>
</dbReference>
<dbReference type="InterPro" id="IPR032675">
    <property type="entry name" value="LRR_dom_sf"/>
</dbReference>
<protein>
    <submittedName>
        <fullName evidence="2">Uncharacterized protein</fullName>
    </submittedName>
</protein>
<dbReference type="InterPro" id="IPR026906">
    <property type="entry name" value="LRR_5"/>
</dbReference>
<accession>A0ABR2JQJ5</accession>
<sequence length="865" mass="101156">METQIVNGLEFKLDKNEHTASAINLQDNVSKVFVPRFVEYENEKYLVTSLKDRIFQDKSIDSLMFDEHSEIDSFDSIFQYTKINKLQIPPKLQKINGFFAIEVKGLKEIEVSPQNNNFIYYQNILLLGKSDPNNDTFDIIYYSNEDIEEVIIPPQIRIIYNFAFDFREKLKSVICTEDSHLEKLYFSCFGSSAIERLVLPSSIKYIDFGSFSHAYSIKELEIPPNPDYFFVDNKFLVDRKEKMIIFSYRNIEEVTIPSYIKKIGYGAFSRCYKLKSLSFESNASLEIIDREAFWACYSLESITIPESVIKTETSSFSDCYNLKSIKFLSRKIIMSSGTLNYCCNLQAVYFPNAKVIIFFYGLSNTIHENAKIFIRRDAKINHEEDDKKRFVYYENSDENEEESKIIDNDGEKDSIHENHEDLSTNKEKIEMLTERLINEEEEEEEKEKEEGESIFKNDKMLTERLINEEEEEEEKEKEEGESIFKNDKMLTERLINDEEANALLNDSGKVEPITEDKSEMINENDNKLTDESEVNYNDNNNISNSDNKILKRSDNFNQQDQVIKKSEISDKDKELIHKYIKENDASSLMDFIHSKYNFDQISSIFNECYKIPLFFTSLCQKGIQINDAVSHHKYAISLMFNSDRTNTKNNMENARKHLEESIRLGYYMSYFSLARLLHEYFKEDNLAFKTAKEGMIKGEKYSKCLLGHFISKGIGTKKNHQEGVKLMIESEAEDYYERFATDIGIYYYNLGENCKKDDNQIDNEIYKTSFKWFEKAFQMNKSQATINNYGVCFARGIGVSADIEKAKEIFEIGVQKNDPISMYHLGFILSKTNPTESLYYYKKSAQQGYQHAKKIITFLDENIDF</sequence>
<dbReference type="InterPro" id="IPR006597">
    <property type="entry name" value="Sel1-like"/>
</dbReference>
<comment type="caution">
    <text evidence="2">The sequence shown here is derived from an EMBL/GenBank/DDBJ whole genome shotgun (WGS) entry which is preliminary data.</text>
</comment>
<evidence type="ECO:0000313" key="2">
    <source>
        <dbReference type="EMBL" id="KAK8880728.1"/>
    </source>
</evidence>
<proteinExistence type="predicted"/>
<feature type="compositionally biased region" description="Basic and acidic residues" evidence="1">
    <location>
        <begin position="402"/>
        <end position="419"/>
    </location>
</feature>
<feature type="compositionally biased region" description="Basic and acidic residues" evidence="1">
    <location>
        <begin position="513"/>
        <end position="530"/>
    </location>
</feature>
<dbReference type="Pfam" id="PF13306">
    <property type="entry name" value="LRR_5"/>
    <property type="match status" value="3"/>
</dbReference>
<dbReference type="Pfam" id="PF08238">
    <property type="entry name" value="Sel1"/>
    <property type="match status" value="4"/>
</dbReference>
<organism evidence="2 3">
    <name type="scientific">Tritrichomonas musculus</name>
    <dbReference type="NCBI Taxonomy" id="1915356"/>
    <lineage>
        <taxon>Eukaryota</taxon>
        <taxon>Metamonada</taxon>
        <taxon>Parabasalia</taxon>
        <taxon>Tritrichomonadida</taxon>
        <taxon>Tritrichomonadidae</taxon>
        <taxon>Tritrichomonas</taxon>
    </lineage>
</organism>
<dbReference type="PANTHER" id="PTHR45661:SF3">
    <property type="entry name" value="IG-LIKE DOMAIN-CONTAINING PROTEIN"/>
    <property type="match status" value="1"/>
</dbReference>
<gene>
    <name evidence="2" type="ORF">M9Y10_003415</name>
</gene>
<dbReference type="SMART" id="SM00671">
    <property type="entry name" value="SEL1"/>
    <property type="match status" value="3"/>
</dbReference>
<dbReference type="SUPFAM" id="SSF81901">
    <property type="entry name" value="HCP-like"/>
    <property type="match status" value="2"/>
</dbReference>
<dbReference type="Gene3D" id="1.25.40.10">
    <property type="entry name" value="Tetratricopeptide repeat domain"/>
    <property type="match status" value="2"/>
</dbReference>